<name>A0A165EMD5_9BASI</name>
<evidence type="ECO:0000256" key="2">
    <source>
        <dbReference type="SAM" id="Phobius"/>
    </source>
</evidence>
<dbReference type="Proteomes" id="UP000076842">
    <property type="component" value="Unassembled WGS sequence"/>
</dbReference>
<keyword evidence="4" id="KW-1185">Reference proteome</keyword>
<evidence type="ECO:0000256" key="1">
    <source>
        <dbReference type="SAM" id="MobiDB-lite"/>
    </source>
</evidence>
<accession>A0A165EMD5</accession>
<feature type="transmembrane region" description="Helical" evidence="2">
    <location>
        <begin position="6"/>
        <end position="30"/>
    </location>
</feature>
<keyword evidence="2" id="KW-1133">Transmembrane helix</keyword>
<sequence length="139" mass="14806">MGVGGGAIILAAIASISLFAVLLVMLLAKFNNHKASSARRNLEEAMSQRAPVHRPTLSRNPTGASELPSYTASIPSTVLQTVVVRPPPVHWRTSSTLPPPYEVSTDVGASSPPNTCEVVQSPRRELRSWMSDTAPVGHV</sequence>
<dbReference type="EMBL" id="KV424000">
    <property type="protein sequence ID" value="KZT55150.1"/>
    <property type="molecule type" value="Genomic_DNA"/>
</dbReference>
<reference evidence="3 4" key="1">
    <citation type="journal article" date="2016" name="Mol. Biol. Evol.">
        <title>Comparative Genomics of Early-Diverging Mushroom-Forming Fungi Provides Insights into the Origins of Lignocellulose Decay Capabilities.</title>
        <authorList>
            <person name="Nagy L.G."/>
            <person name="Riley R."/>
            <person name="Tritt A."/>
            <person name="Adam C."/>
            <person name="Daum C."/>
            <person name="Floudas D."/>
            <person name="Sun H."/>
            <person name="Yadav J.S."/>
            <person name="Pangilinan J."/>
            <person name="Larsson K.H."/>
            <person name="Matsuura K."/>
            <person name="Barry K."/>
            <person name="Labutti K."/>
            <person name="Kuo R."/>
            <person name="Ohm R.A."/>
            <person name="Bhattacharya S.S."/>
            <person name="Shirouzu T."/>
            <person name="Yoshinaga Y."/>
            <person name="Martin F.M."/>
            <person name="Grigoriev I.V."/>
            <person name="Hibbett D.S."/>
        </authorList>
    </citation>
    <scope>NUCLEOTIDE SEQUENCE [LARGE SCALE GENOMIC DNA]</scope>
    <source>
        <strain evidence="3 4">HHB12733</strain>
    </source>
</reference>
<protein>
    <submittedName>
        <fullName evidence="3">Uncharacterized protein</fullName>
    </submittedName>
</protein>
<keyword evidence="2" id="KW-0472">Membrane</keyword>
<evidence type="ECO:0000313" key="3">
    <source>
        <dbReference type="EMBL" id="KZT55150.1"/>
    </source>
</evidence>
<evidence type="ECO:0000313" key="4">
    <source>
        <dbReference type="Proteomes" id="UP000076842"/>
    </source>
</evidence>
<dbReference type="InParanoid" id="A0A165EMD5"/>
<organism evidence="3 4">
    <name type="scientific">Calocera cornea HHB12733</name>
    <dbReference type="NCBI Taxonomy" id="1353952"/>
    <lineage>
        <taxon>Eukaryota</taxon>
        <taxon>Fungi</taxon>
        <taxon>Dikarya</taxon>
        <taxon>Basidiomycota</taxon>
        <taxon>Agaricomycotina</taxon>
        <taxon>Dacrymycetes</taxon>
        <taxon>Dacrymycetales</taxon>
        <taxon>Dacrymycetaceae</taxon>
        <taxon>Calocera</taxon>
    </lineage>
</organism>
<feature type="region of interest" description="Disordered" evidence="1">
    <location>
        <begin position="92"/>
        <end position="114"/>
    </location>
</feature>
<dbReference type="AlphaFoldDB" id="A0A165EMD5"/>
<proteinExistence type="predicted"/>
<feature type="compositionally biased region" description="Polar residues" evidence="1">
    <location>
        <begin position="57"/>
        <end position="69"/>
    </location>
</feature>
<feature type="region of interest" description="Disordered" evidence="1">
    <location>
        <begin position="45"/>
        <end position="69"/>
    </location>
</feature>
<gene>
    <name evidence="3" type="ORF">CALCODRAFT_359783</name>
</gene>
<keyword evidence="2" id="KW-0812">Transmembrane</keyword>